<dbReference type="CDD" id="cd22160">
    <property type="entry name" value="F-box_AtFBL13-like"/>
    <property type="match status" value="1"/>
</dbReference>
<keyword evidence="3" id="KW-1185">Reference proteome</keyword>
<dbReference type="Gramene" id="Psat05G0597100-T1">
    <property type="protein sequence ID" value="KAI5410649.1"/>
    <property type="gene ID" value="KIW84_055971"/>
</dbReference>
<dbReference type="InterPro" id="IPR006566">
    <property type="entry name" value="FBD"/>
</dbReference>
<sequence length="387" mass="44807">MSSGRSIPSVDRISDLPDPILSHILSSLPTKFAATTSLLSKRWKPVWLSVLILNFDDKAFKDFVTFRKFVYSTLFSLRDKNTSIQSFTLKLGLFSRFRQREYNRIFKLVMQGGVKNLNFDMTGKHCYIKLPPRILSCQTLQILKLANIKMWEFDQVRFPYLKILHFERVDFTSPKCFVKFLYGCPILEDLNATSHICQTSSLVLENLNALPNLVNVRINYDEMDNLMTLVSKTRILHINQVRGMTWKTLPMFPNLTHMELDSFHVSTRERKGCRSLVEILPHFPNLQHFKIWFMFSSYRGEGICSECLKVSSDPTIAPECLTSQLKTFSIKGYKGSECEFNFVKYILQHSKVLETVTVKSSRLEKKQMLMKLALCPRSSTTSKILFG</sequence>
<organism evidence="2 3">
    <name type="scientific">Pisum sativum</name>
    <name type="common">Garden pea</name>
    <name type="synonym">Lathyrus oleraceus</name>
    <dbReference type="NCBI Taxonomy" id="3888"/>
    <lineage>
        <taxon>Eukaryota</taxon>
        <taxon>Viridiplantae</taxon>
        <taxon>Streptophyta</taxon>
        <taxon>Embryophyta</taxon>
        <taxon>Tracheophyta</taxon>
        <taxon>Spermatophyta</taxon>
        <taxon>Magnoliopsida</taxon>
        <taxon>eudicotyledons</taxon>
        <taxon>Gunneridae</taxon>
        <taxon>Pentapetalae</taxon>
        <taxon>rosids</taxon>
        <taxon>fabids</taxon>
        <taxon>Fabales</taxon>
        <taxon>Fabaceae</taxon>
        <taxon>Papilionoideae</taxon>
        <taxon>50 kb inversion clade</taxon>
        <taxon>NPAAA clade</taxon>
        <taxon>Hologalegina</taxon>
        <taxon>IRL clade</taxon>
        <taxon>Fabeae</taxon>
        <taxon>Lathyrus</taxon>
    </lineage>
</organism>
<dbReference type="PANTHER" id="PTHR31900">
    <property type="entry name" value="F-BOX/RNI SUPERFAMILY PROTEIN-RELATED"/>
    <property type="match status" value="1"/>
</dbReference>
<dbReference type="InterPro" id="IPR055411">
    <property type="entry name" value="LRR_FXL15/At3g58940/PEG3-like"/>
</dbReference>
<proteinExistence type="predicted"/>
<dbReference type="InterPro" id="IPR036047">
    <property type="entry name" value="F-box-like_dom_sf"/>
</dbReference>
<dbReference type="PANTHER" id="PTHR31900:SF34">
    <property type="entry name" value="EMB|CAB62440.1-RELATED"/>
    <property type="match status" value="1"/>
</dbReference>
<evidence type="ECO:0000313" key="3">
    <source>
        <dbReference type="Proteomes" id="UP001058974"/>
    </source>
</evidence>
<dbReference type="SUPFAM" id="SSF52047">
    <property type="entry name" value="RNI-like"/>
    <property type="match status" value="1"/>
</dbReference>
<dbReference type="Gramene" id="PSAT_LOCUS20766_t1">
    <property type="protein sequence ID" value="CAL5201547.1"/>
    <property type="gene ID" value="PSAT_LOCUS20766"/>
</dbReference>
<reference evidence="2 3" key="1">
    <citation type="journal article" date="2022" name="Nat. Genet.">
        <title>Improved pea reference genome and pan-genome highlight genomic features and evolutionary characteristics.</title>
        <authorList>
            <person name="Yang T."/>
            <person name="Liu R."/>
            <person name="Luo Y."/>
            <person name="Hu S."/>
            <person name="Wang D."/>
            <person name="Wang C."/>
            <person name="Pandey M.K."/>
            <person name="Ge S."/>
            <person name="Xu Q."/>
            <person name="Li N."/>
            <person name="Li G."/>
            <person name="Huang Y."/>
            <person name="Saxena R.K."/>
            <person name="Ji Y."/>
            <person name="Li M."/>
            <person name="Yan X."/>
            <person name="He Y."/>
            <person name="Liu Y."/>
            <person name="Wang X."/>
            <person name="Xiang C."/>
            <person name="Varshney R.K."/>
            <person name="Ding H."/>
            <person name="Gao S."/>
            <person name="Zong X."/>
        </authorList>
    </citation>
    <scope>NUCLEOTIDE SEQUENCE [LARGE SCALE GENOMIC DNA]</scope>
    <source>
        <strain evidence="2 3">cv. Zhongwan 6</strain>
    </source>
</reference>
<dbReference type="InterPro" id="IPR032675">
    <property type="entry name" value="LRR_dom_sf"/>
</dbReference>
<dbReference type="InterPro" id="IPR001810">
    <property type="entry name" value="F-box_dom"/>
</dbReference>
<dbReference type="EMBL" id="JAMSHJ010000005">
    <property type="protein sequence ID" value="KAI5410649.1"/>
    <property type="molecule type" value="Genomic_DNA"/>
</dbReference>
<dbReference type="AlphaFoldDB" id="A0A9D5AKL4"/>
<dbReference type="InterPro" id="IPR050232">
    <property type="entry name" value="FBL13/AtMIF1-like"/>
</dbReference>
<protein>
    <recommendedName>
        <fullName evidence="1">F-box domain-containing protein</fullName>
    </recommendedName>
</protein>
<dbReference type="PROSITE" id="PS50181">
    <property type="entry name" value="FBOX"/>
    <property type="match status" value="1"/>
</dbReference>
<dbReference type="Gene3D" id="3.80.10.10">
    <property type="entry name" value="Ribonuclease Inhibitor"/>
    <property type="match status" value="1"/>
</dbReference>
<dbReference type="SUPFAM" id="SSF81383">
    <property type="entry name" value="F-box domain"/>
    <property type="match status" value="1"/>
</dbReference>
<comment type="caution">
    <text evidence="2">The sequence shown here is derived from an EMBL/GenBank/DDBJ whole genome shotgun (WGS) entry which is preliminary data.</text>
</comment>
<accession>A0A9D5AKL4</accession>
<dbReference type="Proteomes" id="UP001058974">
    <property type="component" value="Chromosome 5"/>
</dbReference>
<evidence type="ECO:0000259" key="1">
    <source>
        <dbReference type="PROSITE" id="PS50181"/>
    </source>
</evidence>
<gene>
    <name evidence="2" type="ORF">KIW84_055971</name>
</gene>
<dbReference type="Gramene" id="Psat0s2803g0040.1">
    <property type="protein sequence ID" value="Psat0s2803g0040.1.cds"/>
    <property type="gene ID" value="Psat0s2803g0040"/>
</dbReference>
<dbReference type="SMART" id="SM00579">
    <property type="entry name" value="FBD"/>
    <property type="match status" value="1"/>
</dbReference>
<dbReference type="OrthoDB" id="1430255at2759"/>
<name>A0A9D5AKL4_PEA</name>
<dbReference type="Pfam" id="PF00646">
    <property type="entry name" value="F-box"/>
    <property type="match status" value="1"/>
</dbReference>
<feature type="domain" description="F-box" evidence="1">
    <location>
        <begin position="10"/>
        <end position="63"/>
    </location>
</feature>
<dbReference type="Pfam" id="PF24758">
    <property type="entry name" value="LRR_At5g56370"/>
    <property type="match status" value="1"/>
</dbReference>
<dbReference type="InterPro" id="IPR053781">
    <property type="entry name" value="F-box_AtFBL13-like"/>
</dbReference>
<evidence type="ECO:0000313" key="2">
    <source>
        <dbReference type="EMBL" id="KAI5410649.1"/>
    </source>
</evidence>
<dbReference type="Pfam" id="PF08387">
    <property type="entry name" value="FBD"/>
    <property type="match status" value="1"/>
</dbReference>